<reference evidence="2 3" key="1">
    <citation type="submission" date="2016-10" db="EMBL/GenBank/DDBJ databases">
        <title>Reductive evolution of mitochondrial metabolism and differential evolution of invasion-related proteins in Cryptosporidium.</title>
        <authorList>
            <person name="Liu S."/>
            <person name="Roellig D.M."/>
            <person name="Guo Y."/>
            <person name="Li N."/>
            <person name="Frace M.A."/>
            <person name="Tang K."/>
            <person name="Zhang L."/>
            <person name="Feng Y."/>
            <person name="Xiao L."/>
        </authorList>
    </citation>
    <scope>NUCLEOTIDE SEQUENCE [LARGE SCALE GENOMIC DNA]</scope>
    <source>
        <strain evidence="2">30847</strain>
    </source>
</reference>
<dbReference type="RefSeq" id="XP_067067963.1">
    <property type="nucleotide sequence ID" value="XM_067210946.1"/>
</dbReference>
<protein>
    <submittedName>
        <fullName evidence="2">Uncharacterized protein</fullName>
    </submittedName>
</protein>
<organism evidence="2 3">
    <name type="scientific">Cryptosporidium andersoni</name>
    <dbReference type="NCBI Taxonomy" id="117008"/>
    <lineage>
        <taxon>Eukaryota</taxon>
        <taxon>Sar</taxon>
        <taxon>Alveolata</taxon>
        <taxon>Apicomplexa</taxon>
        <taxon>Conoidasida</taxon>
        <taxon>Coccidia</taxon>
        <taxon>Eucoccidiorida</taxon>
        <taxon>Eimeriorina</taxon>
        <taxon>Cryptosporidiidae</taxon>
        <taxon>Cryptosporidium</taxon>
    </lineage>
</organism>
<comment type="caution">
    <text evidence="2">The sequence shown here is derived from an EMBL/GenBank/DDBJ whole genome shotgun (WGS) entry which is preliminary data.</text>
</comment>
<feature type="compositionally biased region" description="Basic residues" evidence="1">
    <location>
        <begin position="150"/>
        <end position="177"/>
    </location>
</feature>
<dbReference type="VEuPathDB" id="CryptoDB:cand_007060"/>
<feature type="region of interest" description="Disordered" evidence="1">
    <location>
        <begin position="64"/>
        <end position="100"/>
    </location>
</feature>
<dbReference type="EMBL" id="LRBS01000068">
    <property type="protein sequence ID" value="OII76117.1"/>
    <property type="molecule type" value="Genomic_DNA"/>
</dbReference>
<sequence length="190" mass="21449">MTSLNTYSSPRSTGRLSPRAIIEKRQVKEHKSPRKLAAEHVIYSPIFHQGISSAHHISSNIKNLKSPKSIKSGTHAKSSPLKHHTSHHANHDINHYSKSPTRRSLRLLMESTHNKHNTHILHHQITNNSYQTANLAEKRSSQIKSLVTLKKNKKKNITSPKKSKATNKVSTKKRISKSSKSSARVSPKKF</sequence>
<dbReference type="OrthoDB" id="10359975at2759"/>
<evidence type="ECO:0000313" key="3">
    <source>
        <dbReference type="Proteomes" id="UP000186804"/>
    </source>
</evidence>
<dbReference type="Proteomes" id="UP000186804">
    <property type="component" value="Unassembled WGS sequence"/>
</dbReference>
<keyword evidence="3" id="KW-1185">Reference proteome</keyword>
<evidence type="ECO:0000313" key="2">
    <source>
        <dbReference type="EMBL" id="OII76117.1"/>
    </source>
</evidence>
<feature type="region of interest" description="Disordered" evidence="1">
    <location>
        <begin position="1"/>
        <end position="20"/>
    </location>
</feature>
<dbReference type="GeneID" id="92364891"/>
<gene>
    <name evidence="2" type="ORF">cand_007060</name>
</gene>
<feature type="compositionally biased region" description="Low complexity" evidence="1">
    <location>
        <begin position="178"/>
        <end position="190"/>
    </location>
</feature>
<dbReference type="AlphaFoldDB" id="A0A1J4MT87"/>
<feature type="compositionally biased region" description="Polar residues" evidence="1">
    <location>
        <begin position="1"/>
        <end position="15"/>
    </location>
</feature>
<proteinExistence type="predicted"/>
<name>A0A1J4MT87_9CRYT</name>
<evidence type="ECO:0000256" key="1">
    <source>
        <dbReference type="SAM" id="MobiDB-lite"/>
    </source>
</evidence>
<accession>A0A1J4MT87</accession>
<feature type="region of interest" description="Disordered" evidence="1">
    <location>
        <begin position="148"/>
        <end position="190"/>
    </location>
</feature>